<dbReference type="InterPro" id="IPR036291">
    <property type="entry name" value="NAD(P)-bd_dom_sf"/>
</dbReference>
<evidence type="ECO:0000256" key="2">
    <source>
        <dbReference type="ARBA" id="ARBA00022723"/>
    </source>
</evidence>
<evidence type="ECO:0000256" key="3">
    <source>
        <dbReference type="ARBA" id="ARBA00022833"/>
    </source>
</evidence>
<dbReference type="InterPro" id="IPR011032">
    <property type="entry name" value="GroES-like_sf"/>
</dbReference>
<dbReference type="InterPro" id="IPR013154">
    <property type="entry name" value="ADH-like_N"/>
</dbReference>
<dbReference type="InterPro" id="IPR013149">
    <property type="entry name" value="ADH-like_C"/>
</dbReference>
<evidence type="ECO:0000256" key="5">
    <source>
        <dbReference type="RuleBase" id="RU361277"/>
    </source>
</evidence>
<evidence type="ECO:0000313" key="9">
    <source>
        <dbReference type="Proteomes" id="UP001519654"/>
    </source>
</evidence>
<dbReference type="PANTHER" id="PTHR43401">
    <property type="entry name" value="L-THREONINE 3-DEHYDROGENASE"/>
    <property type="match status" value="1"/>
</dbReference>
<dbReference type="SUPFAM" id="SSF50129">
    <property type="entry name" value="GroES-like"/>
    <property type="match status" value="1"/>
</dbReference>
<sequence length="340" mass="36213">MRAVVFAEQGKLSLEDRADLVPGHKEVLVETAAVGICGTDTHVFDGEFEGTVYPLVPGHEATGTVVALGPGVENVQVGDHVAVNPSTTCGECEYCLTGRQNLCRAWNGLGVVASDGAAQERFLAPVANVFKLRPETDIYQAALIEPLACAIRGWDVLPRRIGDHVLVYGSGTMGLLMAQLAPRAGAASVTIVDINEARLRVAADVGITSRVTNADDAGRDNWDVVIDCTGSVRAIEDGLKRVKAGGFFQHFGVAPAEAVAGYSPFRIYRDEVSIVGTMAVLNTFGRAVEMFEAGAIQAAPMISHSFTLDDYEAGLEMFRAGTGRKLQIRPNDTQSRVLLP</sequence>
<evidence type="ECO:0000256" key="4">
    <source>
        <dbReference type="ARBA" id="ARBA00023002"/>
    </source>
</evidence>
<proteinExistence type="inferred from homology"/>
<reference evidence="8 9" key="1">
    <citation type="submission" date="2021-06" db="EMBL/GenBank/DDBJ databases">
        <title>Actinoplanes lichenicola sp. nov., and Actinoplanes ovalisporus sp. nov., isolated from lichen in Thailand.</title>
        <authorList>
            <person name="Saeng-In P."/>
            <person name="Kanchanasin P."/>
            <person name="Yuki M."/>
            <person name="Kudo T."/>
            <person name="Ohkuma M."/>
            <person name="Phongsopitanun W."/>
            <person name="Tanasupawat S."/>
        </authorList>
    </citation>
    <scope>NUCLEOTIDE SEQUENCE [LARGE SCALE GENOMIC DNA]</scope>
    <source>
        <strain evidence="8 9">NBRC 110975</strain>
    </source>
</reference>
<comment type="cofactor">
    <cofactor evidence="1 5">
        <name>Zn(2+)</name>
        <dbReference type="ChEBI" id="CHEBI:29105"/>
    </cofactor>
</comment>
<name>A0ABS5YSB8_9ACTN</name>
<dbReference type="Pfam" id="PF00107">
    <property type="entry name" value="ADH_zinc_N"/>
    <property type="match status" value="1"/>
</dbReference>
<organism evidence="8 9">
    <name type="scientific">Paractinoplanes bogorensis</name>
    <dbReference type="NCBI Taxonomy" id="1610840"/>
    <lineage>
        <taxon>Bacteria</taxon>
        <taxon>Bacillati</taxon>
        <taxon>Actinomycetota</taxon>
        <taxon>Actinomycetes</taxon>
        <taxon>Micromonosporales</taxon>
        <taxon>Micromonosporaceae</taxon>
        <taxon>Paractinoplanes</taxon>
    </lineage>
</organism>
<keyword evidence="3 5" id="KW-0862">Zinc</keyword>
<evidence type="ECO:0000259" key="7">
    <source>
        <dbReference type="Pfam" id="PF08240"/>
    </source>
</evidence>
<comment type="caution">
    <text evidence="8">The sequence shown here is derived from an EMBL/GenBank/DDBJ whole genome shotgun (WGS) entry which is preliminary data.</text>
</comment>
<dbReference type="Gene3D" id="3.90.180.10">
    <property type="entry name" value="Medium-chain alcohol dehydrogenases, catalytic domain"/>
    <property type="match status" value="1"/>
</dbReference>
<keyword evidence="2 5" id="KW-0479">Metal-binding</keyword>
<evidence type="ECO:0000256" key="1">
    <source>
        <dbReference type="ARBA" id="ARBA00001947"/>
    </source>
</evidence>
<dbReference type="CDD" id="cd08234">
    <property type="entry name" value="threonine_DH_like"/>
    <property type="match status" value="1"/>
</dbReference>
<feature type="domain" description="Alcohol dehydrogenase-like N-terminal" evidence="7">
    <location>
        <begin position="24"/>
        <end position="132"/>
    </location>
</feature>
<keyword evidence="4" id="KW-0560">Oxidoreductase</keyword>
<dbReference type="PROSITE" id="PS00059">
    <property type="entry name" value="ADH_ZINC"/>
    <property type="match status" value="1"/>
</dbReference>
<feature type="domain" description="Alcohol dehydrogenase-like C-terminal" evidence="6">
    <location>
        <begin position="173"/>
        <end position="291"/>
    </location>
</feature>
<dbReference type="Gene3D" id="3.40.50.720">
    <property type="entry name" value="NAD(P)-binding Rossmann-like Domain"/>
    <property type="match status" value="1"/>
</dbReference>
<dbReference type="InterPro" id="IPR050129">
    <property type="entry name" value="Zn_alcohol_dh"/>
</dbReference>
<protein>
    <submittedName>
        <fullName evidence="8">Zinc-dependent alcohol dehydrogenase family protein</fullName>
    </submittedName>
</protein>
<accession>A0ABS5YSB8</accession>
<keyword evidence="9" id="KW-1185">Reference proteome</keyword>
<gene>
    <name evidence="8" type="ORF">KOI35_22815</name>
</gene>
<evidence type="ECO:0000259" key="6">
    <source>
        <dbReference type="Pfam" id="PF00107"/>
    </source>
</evidence>
<comment type="similarity">
    <text evidence="5">Belongs to the zinc-containing alcohol dehydrogenase family.</text>
</comment>
<dbReference type="SUPFAM" id="SSF51735">
    <property type="entry name" value="NAD(P)-binding Rossmann-fold domains"/>
    <property type="match status" value="1"/>
</dbReference>
<dbReference type="Pfam" id="PF08240">
    <property type="entry name" value="ADH_N"/>
    <property type="match status" value="1"/>
</dbReference>
<dbReference type="EMBL" id="JAHKKG010000007">
    <property type="protein sequence ID" value="MBU2666339.1"/>
    <property type="molecule type" value="Genomic_DNA"/>
</dbReference>
<dbReference type="InterPro" id="IPR002328">
    <property type="entry name" value="ADH_Zn_CS"/>
</dbReference>
<dbReference type="Proteomes" id="UP001519654">
    <property type="component" value="Unassembled WGS sequence"/>
</dbReference>
<dbReference type="PANTHER" id="PTHR43401:SF5">
    <property type="entry name" value="ALCOHOL DEHYDROGENASE-RELATED"/>
    <property type="match status" value="1"/>
</dbReference>
<dbReference type="RefSeq" id="WP_215789772.1">
    <property type="nucleotide sequence ID" value="NZ_JAHKKG010000007.1"/>
</dbReference>
<evidence type="ECO:0000313" key="8">
    <source>
        <dbReference type="EMBL" id="MBU2666339.1"/>
    </source>
</evidence>